<reference evidence="5" key="1">
    <citation type="journal article" date="2019" name="Int. J. Syst. Evol. Microbiol.">
        <title>The Global Catalogue of Microorganisms (GCM) 10K type strain sequencing project: providing services to taxonomists for standard genome sequencing and annotation.</title>
        <authorList>
            <consortium name="The Broad Institute Genomics Platform"/>
            <consortium name="The Broad Institute Genome Sequencing Center for Infectious Disease"/>
            <person name="Wu L."/>
            <person name="Ma J."/>
        </authorList>
    </citation>
    <scope>NUCLEOTIDE SEQUENCE [LARGE SCALE GENOMIC DNA]</scope>
    <source>
        <strain evidence="5">CCM 7044</strain>
    </source>
</reference>
<keyword evidence="2" id="KW-0472">Membrane</keyword>
<dbReference type="Proteomes" id="UP001597479">
    <property type="component" value="Unassembled WGS sequence"/>
</dbReference>
<evidence type="ECO:0000313" key="4">
    <source>
        <dbReference type="EMBL" id="MFD2794031.1"/>
    </source>
</evidence>
<feature type="signal peptide" evidence="3">
    <location>
        <begin position="1"/>
        <end position="27"/>
    </location>
</feature>
<keyword evidence="2" id="KW-1133">Transmembrane helix</keyword>
<evidence type="ECO:0000256" key="1">
    <source>
        <dbReference type="SAM" id="MobiDB-lite"/>
    </source>
</evidence>
<protein>
    <recommendedName>
        <fullName evidence="6">LPXTG-motif cell wall-anchored protein</fullName>
    </recommendedName>
</protein>
<gene>
    <name evidence="4" type="ORF">ACFS27_10780</name>
</gene>
<evidence type="ECO:0000256" key="3">
    <source>
        <dbReference type="SAM" id="SignalP"/>
    </source>
</evidence>
<feature type="chain" id="PRO_5047463244" description="LPXTG-motif cell wall-anchored protein" evidence="3">
    <location>
        <begin position="28"/>
        <end position="225"/>
    </location>
</feature>
<name>A0ABW5VSK5_9MICO</name>
<feature type="transmembrane region" description="Helical" evidence="2">
    <location>
        <begin position="190"/>
        <end position="218"/>
    </location>
</feature>
<keyword evidence="3" id="KW-0732">Signal</keyword>
<evidence type="ECO:0008006" key="6">
    <source>
        <dbReference type="Google" id="ProtNLM"/>
    </source>
</evidence>
<evidence type="ECO:0000256" key="2">
    <source>
        <dbReference type="SAM" id="Phobius"/>
    </source>
</evidence>
<keyword evidence="5" id="KW-1185">Reference proteome</keyword>
<sequence>MKKLLAGGALAALTLGGLVVGAAPASAHIPGADGQCVAEANLSYVSAAAKMYPADASVIVVIDGEQVESGTFDQIGFKSGNNEAQFEYSYDKKFDTLDPTIDHSWSVSFDSPDGQGVKDFGGTIEACVDAAPSPEPTEPPVTEEPSEEPTVEPPAPTEPPTEPTEEAPVAPVDDEPSASPSPVAEDEPEVLAATGATVGGAVAFAALLAAGGIALVWARKRMQNA</sequence>
<dbReference type="EMBL" id="JBHUOG010000001">
    <property type="protein sequence ID" value="MFD2794031.1"/>
    <property type="molecule type" value="Genomic_DNA"/>
</dbReference>
<feature type="compositionally biased region" description="Pro residues" evidence="1">
    <location>
        <begin position="151"/>
        <end position="162"/>
    </location>
</feature>
<feature type="region of interest" description="Disordered" evidence="1">
    <location>
        <begin position="127"/>
        <end position="191"/>
    </location>
</feature>
<comment type="caution">
    <text evidence="4">The sequence shown here is derived from an EMBL/GenBank/DDBJ whole genome shotgun (WGS) entry which is preliminary data.</text>
</comment>
<organism evidence="4 5">
    <name type="scientific">Promicromonospora vindobonensis</name>
    <dbReference type="NCBI Taxonomy" id="195748"/>
    <lineage>
        <taxon>Bacteria</taxon>
        <taxon>Bacillati</taxon>
        <taxon>Actinomycetota</taxon>
        <taxon>Actinomycetes</taxon>
        <taxon>Micrococcales</taxon>
        <taxon>Promicromonosporaceae</taxon>
        <taxon>Promicromonospora</taxon>
    </lineage>
</organism>
<accession>A0ABW5VSK5</accession>
<evidence type="ECO:0000313" key="5">
    <source>
        <dbReference type="Proteomes" id="UP001597479"/>
    </source>
</evidence>
<proteinExistence type="predicted"/>
<dbReference type="RefSeq" id="WP_377182745.1">
    <property type="nucleotide sequence ID" value="NZ_JBHUOG010000001.1"/>
</dbReference>
<keyword evidence="2" id="KW-0812">Transmembrane</keyword>